<dbReference type="PANTHER" id="PTHR42924">
    <property type="entry name" value="EXONUCLEASE"/>
    <property type="match status" value="1"/>
</dbReference>
<dbReference type="Gene3D" id="3.20.20.140">
    <property type="entry name" value="Metal-dependent hydrolases"/>
    <property type="match status" value="1"/>
</dbReference>
<organism evidence="2 3">
    <name type="scientific">Moryella indoligenes</name>
    <dbReference type="NCBI Taxonomy" id="371674"/>
    <lineage>
        <taxon>Bacteria</taxon>
        <taxon>Bacillati</taxon>
        <taxon>Bacillota</taxon>
        <taxon>Clostridia</taxon>
        <taxon>Lachnospirales</taxon>
        <taxon>Lachnospiraceae</taxon>
        <taxon>Moryella</taxon>
    </lineage>
</organism>
<dbReference type="InterPro" id="IPR052018">
    <property type="entry name" value="PHP_domain"/>
</dbReference>
<dbReference type="Proteomes" id="UP001241537">
    <property type="component" value="Unassembled WGS sequence"/>
</dbReference>
<evidence type="ECO:0000259" key="1">
    <source>
        <dbReference type="SMART" id="SM00481"/>
    </source>
</evidence>
<comment type="caution">
    <text evidence="2">The sequence shown here is derived from an EMBL/GenBank/DDBJ whole genome shotgun (WGS) entry which is preliminary data.</text>
</comment>
<proteinExistence type="predicted"/>
<dbReference type="GO" id="GO:0035312">
    <property type="term" value="F:5'-3' DNA exonuclease activity"/>
    <property type="evidence" value="ECO:0007669"/>
    <property type="project" value="TreeGrafter"/>
</dbReference>
<dbReference type="GO" id="GO:0004534">
    <property type="term" value="F:5'-3' RNA exonuclease activity"/>
    <property type="evidence" value="ECO:0007669"/>
    <property type="project" value="TreeGrafter"/>
</dbReference>
<accession>A0AAE3VA23</accession>
<reference evidence="2" key="1">
    <citation type="submission" date="2023-07" db="EMBL/GenBank/DDBJ databases">
        <title>Genomic Encyclopedia of Type Strains, Phase IV (KMG-IV): sequencing the most valuable type-strain genomes for metagenomic binning, comparative biology and taxonomic classification.</title>
        <authorList>
            <person name="Goeker M."/>
        </authorList>
    </citation>
    <scope>NUCLEOTIDE SEQUENCE</scope>
    <source>
        <strain evidence="2">DSM 19659</strain>
    </source>
</reference>
<evidence type="ECO:0000313" key="2">
    <source>
        <dbReference type="EMBL" id="MDQ0152385.1"/>
    </source>
</evidence>
<name>A0AAE3VA23_9FIRM</name>
<dbReference type="InterPro" id="IPR004013">
    <property type="entry name" value="PHP_dom"/>
</dbReference>
<dbReference type="EMBL" id="JAUSTO010000005">
    <property type="protein sequence ID" value="MDQ0152385.1"/>
    <property type="molecule type" value="Genomic_DNA"/>
</dbReference>
<dbReference type="InterPro" id="IPR016195">
    <property type="entry name" value="Pol/histidinol_Pase-like"/>
</dbReference>
<dbReference type="RefSeq" id="WP_106611961.1">
    <property type="nucleotide sequence ID" value="NZ_JAUSTO010000005.1"/>
</dbReference>
<gene>
    <name evidence="2" type="ORF">J2S20_001074</name>
</gene>
<keyword evidence="3" id="KW-1185">Reference proteome</keyword>
<feature type="domain" description="Polymerase/histidinol phosphatase N-terminal" evidence="1">
    <location>
        <begin position="2"/>
        <end position="67"/>
    </location>
</feature>
<protein>
    <submittedName>
        <fullName evidence="2">Metal-dependent phosphoesterase TrpH</fullName>
    </submittedName>
</protein>
<dbReference type="PANTHER" id="PTHR42924:SF3">
    <property type="entry name" value="POLYMERASE_HISTIDINOL PHOSPHATASE N-TERMINAL DOMAIN-CONTAINING PROTEIN"/>
    <property type="match status" value="1"/>
</dbReference>
<dbReference type="SMART" id="SM00481">
    <property type="entry name" value="POLIIIAc"/>
    <property type="match status" value="1"/>
</dbReference>
<evidence type="ECO:0000313" key="3">
    <source>
        <dbReference type="Proteomes" id="UP001241537"/>
    </source>
</evidence>
<dbReference type="AlphaFoldDB" id="A0AAE3VA23"/>
<dbReference type="Gene3D" id="1.10.150.650">
    <property type="match status" value="1"/>
</dbReference>
<dbReference type="SUPFAM" id="SSF89550">
    <property type="entry name" value="PHP domain-like"/>
    <property type="match status" value="1"/>
</dbReference>
<dbReference type="InterPro" id="IPR003141">
    <property type="entry name" value="Pol/His_phosphatase_N"/>
</dbReference>
<dbReference type="CDD" id="cd07438">
    <property type="entry name" value="PHP_HisPPase_AMP"/>
    <property type="match status" value="1"/>
</dbReference>
<sequence length="284" mass="31491">MIDLHTHSTASDGSLSPSQLVALAAEQGLSAIALTDHDTADGISEALSAAAKCRIELIPGIEMSCVWRGTEIHLLGYFLDADHSAMRRDLSWFRKKREERNDTILDNLAEDGIVLSREELCFERPDTAVTRAHFARLLAEKGYVKTPKEAFSDYLVYGGRYVPTKDEITPELVMRFFQAHGIWPSLAHPVQYQLSEEALGALLSELCPLGLRGLEVWHSSQDSYQSARLLGIARLLKLLPTGGSDFHGDSKPDIMLGRGFGSLRIQEHVLENMKTDLAAMRQGM</sequence>
<dbReference type="Pfam" id="PF02811">
    <property type="entry name" value="PHP"/>
    <property type="match status" value="1"/>
</dbReference>